<keyword evidence="3" id="KW-1185">Reference proteome</keyword>
<feature type="region of interest" description="Disordered" evidence="1">
    <location>
        <begin position="99"/>
        <end position="125"/>
    </location>
</feature>
<reference evidence="2" key="1">
    <citation type="journal article" date="2020" name="bioRxiv">
        <title>Hybrid origin of Populus tomentosa Carr. identified through genome sequencing and phylogenomic analysis.</title>
        <authorList>
            <person name="An X."/>
            <person name="Gao K."/>
            <person name="Chen Z."/>
            <person name="Li J."/>
            <person name="Yang X."/>
            <person name="Yang X."/>
            <person name="Zhou J."/>
            <person name="Guo T."/>
            <person name="Zhao T."/>
            <person name="Huang S."/>
            <person name="Miao D."/>
            <person name="Khan W.U."/>
            <person name="Rao P."/>
            <person name="Ye M."/>
            <person name="Lei B."/>
            <person name="Liao W."/>
            <person name="Wang J."/>
            <person name="Ji L."/>
            <person name="Li Y."/>
            <person name="Guo B."/>
            <person name="Mustafa N.S."/>
            <person name="Li S."/>
            <person name="Yun Q."/>
            <person name="Keller S.R."/>
            <person name="Mao J."/>
            <person name="Zhang R."/>
            <person name="Strauss S.H."/>
        </authorList>
    </citation>
    <scope>NUCLEOTIDE SEQUENCE</scope>
    <source>
        <strain evidence="2">GM15</strain>
        <tissue evidence="2">Leaf</tissue>
    </source>
</reference>
<gene>
    <name evidence="2" type="ORF">POTOM_041018</name>
</gene>
<dbReference type="AlphaFoldDB" id="A0A8X7Z1S7"/>
<dbReference type="Proteomes" id="UP000886885">
    <property type="component" value="Chromosome 11D"/>
</dbReference>
<dbReference type="EMBL" id="JAAWWB010000022">
    <property type="protein sequence ID" value="KAG6755200.1"/>
    <property type="molecule type" value="Genomic_DNA"/>
</dbReference>
<organism evidence="2 3">
    <name type="scientific">Populus tomentosa</name>
    <name type="common">Chinese white poplar</name>
    <dbReference type="NCBI Taxonomy" id="118781"/>
    <lineage>
        <taxon>Eukaryota</taxon>
        <taxon>Viridiplantae</taxon>
        <taxon>Streptophyta</taxon>
        <taxon>Embryophyta</taxon>
        <taxon>Tracheophyta</taxon>
        <taxon>Spermatophyta</taxon>
        <taxon>Magnoliopsida</taxon>
        <taxon>eudicotyledons</taxon>
        <taxon>Gunneridae</taxon>
        <taxon>Pentapetalae</taxon>
        <taxon>rosids</taxon>
        <taxon>fabids</taxon>
        <taxon>Malpighiales</taxon>
        <taxon>Salicaceae</taxon>
        <taxon>Saliceae</taxon>
        <taxon>Populus</taxon>
    </lineage>
</organism>
<sequence length="125" mass="13860">MACMPLVSSFMPKATFVLRMATTRLCLQRRTLIIAVNLPIYEINLTNYVHIIILFSLCMIKRARRGAEVSHGGGGKINQTRRSMDAVRMAEEKLSLGGFNSVKENKKQSNEKVEDGIAANTETSG</sequence>
<accession>A0A8X7Z1S7</accession>
<proteinExistence type="predicted"/>
<name>A0A8X7Z1S7_POPTO</name>
<evidence type="ECO:0000256" key="1">
    <source>
        <dbReference type="SAM" id="MobiDB-lite"/>
    </source>
</evidence>
<protein>
    <submittedName>
        <fullName evidence="2">Uncharacterized protein</fullName>
    </submittedName>
</protein>
<evidence type="ECO:0000313" key="3">
    <source>
        <dbReference type="Proteomes" id="UP000886885"/>
    </source>
</evidence>
<dbReference type="OrthoDB" id="822358at2759"/>
<evidence type="ECO:0000313" key="2">
    <source>
        <dbReference type="EMBL" id="KAG6755200.1"/>
    </source>
</evidence>
<comment type="caution">
    <text evidence="2">The sequence shown here is derived from an EMBL/GenBank/DDBJ whole genome shotgun (WGS) entry which is preliminary data.</text>
</comment>
<feature type="compositionally biased region" description="Basic and acidic residues" evidence="1">
    <location>
        <begin position="103"/>
        <end position="115"/>
    </location>
</feature>